<name>A0A6A4CU38_9STRA</name>
<organism evidence="1 2">
    <name type="scientific">Phytophthora rubi</name>
    <dbReference type="NCBI Taxonomy" id="129364"/>
    <lineage>
        <taxon>Eukaryota</taxon>
        <taxon>Sar</taxon>
        <taxon>Stramenopiles</taxon>
        <taxon>Oomycota</taxon>
        <taxon>Peronosporomycetes</taxon>
        <taxon>Peronosporales</taxon>
        <taxon>Peronosporaceae</taxon>
        <taxon>Phytophthora</taxon>
    </lineage>
</organism>
<protein>
    <submittedName>
        <fullName evidence="1">Uncharacterized protein</fullName>
    </submittedName>
</protein>
<dbReference type="AlphaFoldDB" id="A0A6A4CU38"/>
<gene>
    <name evidence="1" type="ORF">PR003_g23759</name>
</gene>
<comment type="caution">
    <text evidence="1">The sequence shown here is derived from an EMBL/GenBank/DDBJ whole genome shotgun (WGS) entry which is preliminary data.</text>
</comment>
<dbReference type="EMBL" id="QXFT01002555">
    <property type="protein sequence ID" value="KAE9296439.1"/>
    <property type="molecule type" value="Genomic_DNA"/>
</dbReference>
<dbReference type="Proteomes" id="UP000434957">
    <property type="component" value="Unassembled WGS sequence"/>
</dbReference>
<evidence type="ECO:0000313" key="2">
    <source>
        <dbReference type="Proteomes" id="UP000434957"/>
    </source>
</evidence>
<proteinExistence type="predicted"/>
<accession>A0A6A4CU38</accession>
<sequence length="57" mass="6182">MRVLHGKSYSYESKNAVSCLPALLATLATSSSCCEDAWRRVPSGRGSTTRPTRTFAC</sequence>
<dbReference type="PROSITE" id="PS51257">
    <property type="entry name" value="PROKAR_LIPOPROTEIN"/>
    <property type="match status" value="1"/>
</dbReference>
<evidence type="ECO:0000313" key="1">
    <source>
        <dbReference type="EMBL" id="KAE9296439.1"/>
    </source>
</evidence>
<reference evidence="1 2" key="1">
    <citation type="submission" date="2018-08" db="EMBL/GenBank/DDBJ databases">
        <title>Genomic investigation of the strawberry pathogen Phytophthora fragariae indicates pathogenicity is determined by transcriptional variation in three key races.</title>
        <authorList>
            <person name="Adams T.M."/>
            <person name="Armitage A.D."/>
            <person name="Sobczyk M.K."/>
            <person name="Bates H.J."/>
            <person name="Dunwell J.M."/>
            <person name="Nellist C.F."/>
            <person name="Harrison R.J."/>
        </authorList>
    </citation>
    <scope>NUCLEOTIDE SEQUENCE [LARGE SCALE GENOMIC DNA]</scope>
    <source>
        <strain evidence="1 2">SCRP333</strain>
    </source>
</reference>
<keyword evidence="2" id="KW-1185">Reference proteome</keyword>